<keyword evidence="3" id="KW-1185">Reference proteome</keyword>
<organism evidence="2 3">
    <name type="scientific">Actinopolyspora biskrensis</name>
    <dbReference type="NCBI Taxonomy" id="1470178"/>
    <lineage>
        <taxon>Bacteria</taxon>
        <taxon>Bacillati</taxon>
        <taxon>Actinomycetota</taxon>
        <taxon>Actinomycetes</taxon>
        <taxon>Actinopolysporales</taxon>
        <taxon>Actinopolysporaceae</taxon>
        <taxon>Actinopolyspora</taxon>
    </lineage>
</organism>
<comment type="caution">
    <text evidence="2">The sequence shown here is derived from an EMBL/GenBank/DDBJ whole genome shotgun (WGS) entry which is preliminary data.</text>
</comment>
<dbReference type="AlphaFoldDB" id="A0A852Z4I6"/>
<feature type="compositionally biased region" description="Basic residues" evidence="1">
    <location>
        <begin position="91"/>
        <end position="100"/>
    </location>
</feature>
<feature type="region of interest" description="Disordered" evidence="1">
    <location>
        <begin position="78"/>
        <end position="100"/>
    </location>
</feature>
<proteinExistence type="predicted"/>
<gene>
    <name evidence="2" type="ORF">FHR84_000487</name>
</gene>
<name>A0A852Z4I6_9ACTN</name>
<accession>A0A852Z4I6</accession>
<protein>
    <submittedName>
        <fullName evidence="2">Uncharacterized protein</fullName>
    </submittedName>
</protein>
<dbReference type="Proteomes" id="UP000548304">
    <property type="component" value="Unassembled WGS sequence"/>
</dbReference>
<dbReference type="EMBL" id="JACBYW010000001">
    <property type="protein sequence ID" value="NYH77173.1"/>
    <property type="molecule type" value="Genomic_DNA"/>
</dbReference>
<feature type="compositionally biased region" description="Basic and acidic residues" evidence="1">
    <location>
        <begin position="10"/>
        <end position="21"/>
    </location>
</feature>
<reference evidence="2 3" key="1">
    <citation type="submission" date="2020-07" db="EMBL/GenBank/DDBJ databases">
        <title>Genomic Encyclopedia of Type Strains, Phase III (KMG-III): the genomes of soil and plant-associated and newly described type strains.</title>
        <authorList>
            <person name="Whitman W."/>
        </authorList>
    </citation>
    <scope>NUCLEOTIDE SEQUENCE [LARGE SCALE GENOMIC DNA]</scope>
    <source>
        <strain evidence="2 3">CECT 8576</strain>
    </source>
</reference>
<feature type="region of interest" description="Disordered" evidence="1">
    <location>
        <begin position="1"/>
        <end position="21"/>
    </location>
</feature>
<evidence type="ECO:0000313" key="3">
    <source>
        <dbReference type="Proteomes" id="UP000548304"/>
    </source>
</evidence>
<evidence type="ECO:0000313" key="2">
    <source>
        <dbReference type="EMBL" id="NYH77173.1"/>
    </source>
</evidence>
<sequence length="236" mass="25013">MGSSGRKRRDTRDGVPRRTSRNEVRIHQHVVVGYCASLLGEEVLFRSENRYFRSCGVGRSRTRRFRRGSGARWEALRAAPAQGQHAAPPSRAHRAVPRSSRRVASRSAVVAGGLEQFPGQLFGLVGILSGHGCGHPLVAALLTGVSVLTADPTGDDPGDQRLVGAVVVPQPKYSSGGNLGIAPCLSAVGTGLRYRLVLLGHGNPLSIGYAPKVVGRLIESAPPRGSAITCSWPFPT</sequence>
<feature type="compositionally biased region" description="Low complexity" evidence="1">
    <location>
        <begin position="78"/>
        <end position="90"/>
    </location>
</feature>
<evidence type="ECO:0000256" key="1">
    <source>
        <dbReference type="SAM" id="MobiDB-lite"/>
    </source>
</evidence>